<evidence type="ECO:0000256" key="1">
    <source>
        <dbReference type="ARBA" id="ARBA00004141"/>
    </source>
</evidence>
<dbReference type="FunFam" id="1.20.1250.20:FF:000061">
    <property type="entry name" value="MFS sugar transporter"/>
    <property type="match status" value="1"/>
</dbReference>
<evidence type="ECO:0000256" key="3">
    <source>
        <dbReference type="ARBA" id="ARBA00022448"/>
    </source>
</evidence>
<dbReference type="PANTHER" id="PTHR48022">
    <property type="entry name" value="PLASTIDIC GLUCOSE TRANSPORTER 4"/>
    <property type="match status" value="1"/>
</dbReference>
<dbReference type="GO" id="GO:0015793">
    <property type="term" value="P:glycerol transmembrane transport"/>
    <property type="evidence" value="ECO:0007669"/>
    <property type="project" value="TreeGrafter"/>
</dbReference>
<evidence type="ECO:0000313" key="11">
    <source>
        <dbReference type="EMBL" id="SCW03899.1"/>
    </source>
</evidence>
<protein>
    <submittedName>
        <fullName evidence="11">LAFE_0H01486g1_1</fullName>
    </submittedName>
</protein>
<keyword evidence="5 9" id="KW-1133">Transmembrane helix</keyword>
<keyword evidence="12" id="KW-1185">Reference proteome</keyword>
<evidence type="ECO:0000259" key="10">
    <source>
        <dbReference type="PROSITE" id="PS50850"/>
    </source>
</evidence>
<proteinExistence type="inferred from homology"/>
<evidence type="ECO:0000256" key="9">
    <source>
        <dbReference type="SAM" id="Phobius"/>
    </source>
</evidence>
<dbReference type="PANTHER" id="PTHR48022:SF55">
    <property type="entry name" value="SUGAR TRANSPORTER STL1"/>
    <property type="match status" value="1"/>
</dbReference>
<evidence type="ECO:0000256" key="6">
    <source>
        <dbReference type="ARBA" id="ARBA00023136"/>
    </source>
</evidence>
<evidence type="ECO:0000256" key="7">
    <source>
        <dbReference type="RuleBase" id="RU003346"/>
    </source>
</evidence>
<dbReference type="GO" id="GO:0005351">
    <property type="term" value="F:carbohydrate:proton symporter activity"/>
    <property type="evidence" value="ECO:0007669"/>
    <property type="project" value="TreeGrafter"/>
</dbReference>
<accession>A0A1G4MJH5</accession>
<dbReference type="PRINTS" id="PR00171">
    <property type="entry name" value="SUGRTRNSPORT"/>
</dbReference>
<feature type="transmembrane region" description="Helical" evidence="9">
    <location>
        <begin position="422"/>
        <end position="446"/>
    </location>
</feature>
<keyword evidence="6 9" id="KW-0472">Membrane</keyword>
<feature type="transmembrane region" description="Helical" evidence="9">
    <location>
        <begin position="108"/>
        <end position="131"/>
    </location>
</feature>
<dbReference type="InterPro" id="IPR005828">
    <property type="entry name" value="MFS_sugar_transport-like"/>
</dbReference>
<evidence type="ECO:0000256" key="2">
    <source>
        <dbReference type="ARBA" id="ARBA00010992"/>
    </source>
</evidence>
<dbReference type="AlphaFoldDB" id="A0A1G4MJH5"/>
<dbReference type="GO" id="GO:0016020">
    <property type="term" value="C:membrane"/>
    <property type="evidence" value="ECO:0007669"/>
    <property type="project" value="UniProtKB-SubCell"/>
</dbReference>
<feature type="domain" description="Major facilitator superfamily (MFS) profile" evidence="10">
    <location>
        <begin position="30"/>
        <end position="476"/>
    </location>
</feature>
<dbReference type="Gene3D" id="1.20.1250.20">
    <property type="entry name" value="MFS general substrate transporter like domains"/>
    <property type="match status" value="1"/>
</dbReference>
<keyword evidence="4 9" id="KW-0812">Transmembrane</keyword>
<feature type="compositionally biased region" description="Acidic residues" evidence="8">
    <location>
        <begin position="530"/>
        <end position="539"/>
    </location>
</feature>
<feature type="transmembrane region" description="Helical" evidence="9">
    <location>
        <begin position="356"/>
        <end position="378"/>
    </location>
</feature>
<dbReference type="InterPro" id="IPR003663">
    <property type="entry name" value="Sugar/inositol_transpt"/>
</dbReference>
<dbReference type="PROSITE" id="PS50850">
    <property type="entry name" value="MFS"/>
    <property type="match status" value="1"/>
</dbReference>
<evidence type="ECO:0000313" key="12">
    <source>
        <dbReference type="Proteomes" id="UP000190831"/>
    </source>
</evidence>
<dbReference type="OMA" id="TQHFQRM"/>
<feature type="transmembrane region" description="Helical" evidence="9">
    <location>
        <begin position="76"/>
        <end position="96"/>
    </location>
</feature>
<feature type="transmembrane region" description="Helical" evidence="9">
    <location>
        <begin position="137"/>
        <end position="157"/>
    </location>
</feature>
<feature type="transmembrane region" description="Helical" evidence="9">
    <location>
        <begin position="169"/>
        <end position="188"/>
    </location>
</feature>
<feature type="transmembrane region" description="Helical" evidence="9">
    <location>
        <begin position="200"/>
        <end position="220"/>
    </location>
</feature>
<dbReference type="Pfam" id="PF00083">
    <property type="entry name" value="Sugar_tr"/>
    <property type="match status" value="1"/>
</dbReference>
<comment type="similarity">
    <text evidence="2 7">Belongs to the major facilitator superfamily. Sugar transporter (TC 2.A.1.1) family.</text>
</comment>
<sequence>MLEKLKLGKLSLINRTNTAGLSGRHLRLAITITAVTGFSLFGYDQGLMSGLITGDQFNDEFPATKELSDNDRHATVVQGAVTSCYEIGCFFGSLFVMFRGEHIGRKPLVILGSIATIVGTVISTSAFGPHWGLGQFVVGRVITGIGTGLNTSTIPVWQSEMSKPENRGLLVNLEGSVIALGTMIAYWIDFGLSYVNTSVQWRFPVAMQIVFALLLLAGILQLPDSPRWLMSQGRRNEALYVLAKLDDLEVTDDAIVAEATMIQDAVNRFRHEKRSIKDLFTGGKSQNLQRALVASSTQFFQQFTGCNAAIYYSTVLFKKTIGLEPRLALILGGVFATIYALFTIPSFFLIERMGRRNLFLIGASGQAISFTITFACLIKDTTQNAKGAAVGLFLFICFFGMSILSLPWIYPPEIASMRVRSATNALATCTNWLCNFAVVMFTPIFINQTGYGCYLFFAVINYLYIPVIFFFYPETAGRSLEEIDIIYAKSYADGTQAWRVAANLPKLSYSEVEDQGNALGLFDDDLEKEEIEMDEDADRENDTGANNYTLFQKKNEQDNNQLSGDGSSSSQKTEN</sequence>
<gene>
    <name evidence="11" type="ORF">LAFE_0H01486G</name>
</gene>
<dbReference type="SUPFAM" id="SSF103473">
    <property type="entry name" value="MFS general substrate transporter"/>
    <property type="match status" value="1"/>
</dbReference>
<dbReference type="InterPro" id="IPR036259">
    <property type="entry name" value="MFS_trans_sf"/>
</dbReference>
<dbReference type="InterPro" id="IPR050360">
    <property type="entry name" value="MFS_Sugar_Transporters"/>
</dbReference>
<organism evidence="11 12">
    <name type="scientific">Lachancea fermentati</name>
    <name type="common">Zygosaccharomyces fermentati</name>
    <dbReference type="NCBI Taxonomy" id="4955"/>
    <lineage>
        <taxon>Eukaryota</taxon>
        <taxon>Fungi</taxon>
        <taxon>Dikarya</taxon>
        <taxon>Ascomycota</taxon>
        <taxon>Saccharomycotina</taxon>
        <taxon>Saccharomycetes</taxon>
        <taxon>Saccharomycetales</taxon>
        <taxon>Saccharomycetaceae</taxon>
        <taxon>Lachancea</taxon>
    </lineage>
</organism>
<keyword evidence="3 7" id="KW-0813">Transport</keyword>
<dbReference type="EMBL" id="LT598491">
    <property type="protein sequence ID" value="SCW03899.1"/>
    <property type="molecule type" value="Genomic_DNA"/>
</dbReference>
<dbReference type="CDD" id="cd17356">
    <property type="entry name" value="MFS_HXT"/>
    <property type="match status" value="1"/>
</dbReference>
<name>A0A1G4MJH5_LACFM</name>
<feature type="transmembrane region" description="Helical" evidence="9">
    <location>
        <begin position="25"/>
        <end position="43"/>
    </location>
</feature>
<feature type="transmembrane region" description="Helical" evidence="9">
    <location>
        <begin position="390"/>
        <end position="410"/>
    </location>
</feature>
<dbReference type="Proteomes" id="UP000190831">
    <property type="component" value="Chromosome H"/>
</dbReference>
<feature type="transmembrane region" description="Helical" evidence="9">
    <location>
        <begin position="453"/>
        <end position="472"/>
    </location>
</feature>
<comment type="subcellular location">
    <subcellularLocation>
        <location evidence="1">Membrane</location>
        <topology evidence="1">Multi-pass membrane protein</topology>
    </subcellularLocation>
</comment>
<dbReference type="NCBIfam" id="TIGR00879">
    <property type="entry name" value="SP"/>
    <property type="match status" value="1"/>
</dbReference>
<feature type="region of interest" description="Disordered" evidence="8">
    <location>
        <begin position="530"/>
        <end position="575"/>
    </location>
</feature>
<evidence type="ECO:0000256" key="5">
    <source>
        <dbReference type="ARBA" id="ARBA00022989"/>
    </source>
</evidence>
<reference evidence="11 12" key="1">
    <citation type="submission" date="2016-03" db="EMBL/GenBank/DDBJ databases">
        <authorList>
            <person name="Devillers H."/>
        </authorList>
    </citation>
    <scope>NUCLEOTIDE SEQUENCE [LARGE SCALE GENOMIC DNA]</scope>
    <source>
        <strain evidence="11">CBS 6772</strain>
    </source>
</reference>
<dbReference type="InterPro" id="IPR020846">
    <property type="entry name" value="MFS_dom"/>
</dbReference>
<evidence type="ECO:0000256" key="8">
    <source>
        <dbReference type="SAM" id="MobiDB-lite"/>
    </source>
</evidence>
<evidence type="ECO:0000256" key="4">
    <source>
        <dbReference type="ARBA" id="ARBA00022692"/>
    </source>
</evidence>
<feature type="transmembrane region" description="Helical" evidence="9">
    <location>
        <begin position="327"/>
        <end position="350"/>
    </location>
</feature>
<dbReference type="InterPro" id="IPR005829">
    <property type="entry name" value="Sugar_transporter_CS"/>
</dbReference>
<dbReference type="PROSITE" id="PS00216">
    <property type="entry name" value="SUGAR_TRANSPORT_1"/>
    <property type="match status" value="1"/>
</dbReference>
<dbReference type="OrthoDB" id="6133115at2759"/>
<feature type="compositionally biased region" description="Polar residues" evidence="8">
    <location>
        <begin position="543"/>
        <end position="575"/>
    </location>
</feature>